<evidence type="ECO:0000313" key="3">
    <source>
        <dbReference type="Proteomes" id="UP001642409"/>
    </source>
</evidence>
<accession>A0AA86UFI8</accession>
<keyword evidence="3" id="KW-1185">Reference proteome</keyword>
<evidence type="ECO:0000313" key="2">
    <source>
        <dbReference type="EMBL" id="CAL6014465.1"/>
    </source>
</evidence>
<gene>
    <name evidence="2" type="ORF">HINF_LOCUS24288</name>
    <name evidence="1" type="ORF">HINF_LOCUS26418</name>
</gene>
<dbReference type="AlphaFoldDB" id="A0AA86UFI8"/>
<sequence length="247" mass="28569">MCAKRLWRAQSPNIQKQLEGKIIVYLFRNTADSRIRSDISIEKAFRARLDNSGGIAVEGPNSSPLQSINNNVTNLHHSDNSSNMQYEISGVSQTYSHTWLFSAVHTDLLCWDLFWFLCNSLKQWLFTWLYDLDGKALATSLKLLWYCSTSLFIKVVSSSVQRVTVLTMLLLKWQAYFQMLLVIENQHKICALNVEFKFTQRVMWFISRDICAFSELCSDTGFICKYHMMIKQLLDSKELCVFTVLSA</sequence>
<organism evidence="1">
    <name type="scientific">Hexamita inflata</name>
    <dbReference type="NCBI Taxonomy" id="28002"/>
    <lineage>
        <taxon>Eukaryota</taxon>
        <taxon>Metamonada</taxon>
        <taxon>Diplomonadida</taxon>
        <taxon>Hexamitidae</taxon>
        <taxon>Hexamitinae</taxon>
        <taxon>Hexamita</taxon>
    </lineage>
</organism>
<dbReference type="EMBL" id="CAXDID020000070">
    <property type="protein sequence ID" value="CAL6014465.1"/>
    <property type="molecule type" value="Genomic_DNA"/>
</dbReference>
<evidence type="ECO:0000313" key="1">
    <source>
        <dbReference type="EMBL" id="CAI9938773.1"/>
    </source>
</evidence>
<reference evidence="1" key="1">
    <citation type="submission" date="2023-06" db="EMBL/GenBank/DDBJ databases">
        <authorList>
            <person name="Kurt Z."/>
        </authorList>
    </citation>
    <scope>NUCLEOTIDE SEQUENCE</scope>
</reference>
<proteinExistence type="predicted"/>
<reference evidence="2 3" key="2">
    <citation type="submission" date="2024-07" db="EMBL/GenBank/DDBJ databases">
        <authorList>
            <person name="Akdeniz Z."/>
        </authorList>
    </citation>
    <scope>NUCLEOTIDE SEQUENCE [LARGE SCALE GENOMIC DNA]</scope>
</reference>
<name>A0AA86UFI8_9EUKA</name>
<comment type="caution">
    <text evidence="1">The sequence shown here is derived from an EMBL/GenBank/DDBJ whole genome shotgun (WGS) entry which is preliminary data.</text>
</comment>
<dbReference type="Proteomes" id="UP001642409">
    <property type="component" value="Unassembled WGS sequence"/>
</dbReference>
<dbReference type="EMBL" id="CATOUU010000656">
    <property type="protein sequence ID" value="CAI9938773.1"/>
    <property type="molecule type" value="Genomic_DNA"/>
</dbReference>
<protein>
    <submittedName>
        <fullName evidence="2">Hypothetical_protein</fullName>
    </submittedName>
</protein>